<accession>A0A0A9BYT4</accession>
<reference evidence="1" key="1">
    <citation type="submission" date="2014-09" db="EMBL/GenBank/DDBJ databases">
        <authorList>
            <person name="Magalhaes I.L.F."/>
            <person name="Oliveira U."/>
            <person name="Santos F.R."/>
            <person name="Vidigal T.H.D.A."/>
            <person name="Brescovit A.D."/>
            <person name="Santos A.J."/>
        </authorList>
    </citation>
    <scope>NUCLEOTIDE SEQUENCE</scope>
    <source>
        <tissue evidence="1">Shoot tissue taken approximately 20 cm above the soil surface</tissue>
    </source>
</reference>
<dbReference type="AlphaFoldDB" id="A0A0A9BYT4"/>
<name>A0A0A9BYT4_ARUDO</name>
<reference evidence="1" key="2">
    <citation type="journal article" date="2015" name="Data Brief">
        <title>Shoot transcriptome of the giant reed, Arundo donax.</title>
        <authorList>
            <person name="Barrero R.A."/>
            <person name="Guerrero F.D."/>
            <person name="Moolhuijzen P."/>
            <person name="Goolsby J.A."/>
            <person name="Tidwell J."/>
            <person name="Bellgard S.E."/>
            <person name="Bellgard M.I."/>
        </authorList>
    </citation>
    <scope>NUCLEOTIDE SEQUENCE</scope>
    <source>
        <tissue evidence="1">Shoot tissue taken approximately 20 cm above the soil surface</tissue>
    </source>
</reference>
<evidence type="ECO:0000313" key="1">
    <source>
        <dbReference type="EMBL" id="JAD64432.1"/>
    </source>
</evidence>
<protein>
    <submittedName>
        <fullName evidence="1">Uncharacterized protein</fullName>
    </submittedName>
</protein>
<dbReference type="EMBL" id="GBRH01233463">
    <property type="protein sequence ID" value="JAD64432.1"/>
    <property type="molecule type" value="Transcribed_RNA"/>
</dbReference>
<sequence>MSVRGACMLRHDKVVLELEIRIYQMLLPLLV</sequence>
<organism evidence="1">
    <name type="scientific">Arundo donax</name>
    <name type="common">Giant reed</name>
    <name type="synonym">Donax arundinaceus</name>
    <dbReference type="NCBI Taxonomy" id="35708"/>
    <lineage>
        <taxon>Eukaryota</taxon>
        <taxon>Viridiplantae</taxon>
        <taxon>Streptophyta</taxon>
        <taxon>Embryophyta</taxon>
        <taxon>Tracheophyta</taxon>
        <taxon>Spermatophyta</taxon>
        <taxon>Magnoliopsida</taxon>
        <taxon>Liliopsida</taxon>
        <taxon>Poales</taxon>
        <taxon>Poaceae</taxon>
        <taxon>PACMAD clade</taxon>
        <taxon>Arundinoideae</taxon>
        <taxon>Arundineae</taxon>
        <taxon>Arundo</taxon>
    </lineage>
</organism>
<proteinExistence type="predicted"/>